<name>A0A0F9TR66_9ZZZZ</name>
<comment type="caution">
    <text evidence="2">The sequence shown here is derived from an EMBL/GenBank/DDBJ whole genome shotgun (WGS) entry which is preliminary data.</text>
</comment>
<protein>
    <submittedName>
        <fullName evidence="2">Uncharacterized protein</fullName>
    </submittedName>
</protein>
<evidence type="ECO:0000313" key="2">
    <source>
        <dbReference type="EMBL" id="KKN77432.1"/>
    </source>
</evidence>
<evidence type="ECO:0000256" key="1">
    <source>
        <dbReference type="SAM" id="MobiDB-lite"/>
    </source>
</evidence>
<proteinExistence type="predicted"/>
<dbReference type="AlphaFoldDB" id="A0A0F9TR66"/>
<reference evidence="2" key="1">
    <citation type="journal article" date="2015" name="Nature">
        <title>Complex archaea that bridge the gap between prokaryotes and eukaryotes.</title>
        <authorList>
            <person name="Spang A."/>
            <person name="Saw J.H."/>
            <person name="Jorgensen S.L."/>
            <person name="Zaremba-Niedzwiedzka K."/>
            <person name="Martijn J."/>
            <person name="Lind A.E."/>
            <person name="van Eijk R."/>
            <person name="Schleper C."/>
            <person name="Guy L."/>
            <person name="Ettema T.J."/>
        </authorList>
    </citation>
    <scope>NUCLEOTIDE SEQUENCE</scope>
</reference>
<organism evidence="2">
    <name type="scientific">marine sediment metagenome</name>
    <dbReference type="NCBI Taxonomy" id="412755"/>
    <lineage>
        <taxon>unclassified sequences</taxon>
        <taxon>metagenomes</taxon>
        <taxon>ecological metagenomes</taxon>
    </lineage>
</organism>
<dbReference type="EMBL" id="LAZR01000278">
    <property type="protein sequence ID" value="KKN77432.1"/>
    <property type="molecule type" value="Genomic_DNA"/>
</dbReference>
<feature type="compositionally biased region" description="Acidic residues" evidence="1">
    <location>
        <begin position="57"/>
        <end position="73"/>
    </location>
</feature>
<accession>A0A0F9TR66</accession>
<gene>
    <name evidence="2" type="ORF">LCGC14_0359910</name>
</gene>
<feature type="region of interest" description="Disordered" evidence="1">
    <location>
        <begin position="38"/>
        <end position="73"/>
    </location>
</feature>
<sequence>MILKHAKIIVQKAEYVEAQRVIAEAETEETNQLIADANNIATEPETQVEVPQPIEENPTENEAPVEETEDSNE</sequence>